<feature type="chain" id="PRO_5046564000" evidence="9">
    <location>
        <begin position="25"/>
        <end position="438"/>
    </location>
</feature>
<evidence type="ECO:0000256" key="7">
    <source>
        <dbReference type="ARBA" id="ARBA00023237"/>
    </source>
</evidence>
<comment type="subcellular location">
    <subcellularLocation>
        <location evidence="1">Cell outer membrane</location>
    </subcellularLocation>
</comment>
<evidence type="ECO:0000256" key="3">
    <source>
        <dbReference type="ARBA" id="ARBA00022448"/>
    </source>
</evidence>
<keyword evidence="5" id="KW-0812">Transmembrane</keyword>
<keyword evidence="9" id="KW-0732">Signal</keyword>
<feature type="signal peptide" evidence="9">
    <location>
        <begin position="1"/>
        <end position="24"/>
    </location>
</feature>
<feature type="coiled-coil region" evidence="8">
    <location>
        <begin position="138"/>
        <end position="165"/>
    </location>
</feature>
<dbReference type="Proteomes" id="UP001159257">
    <property type="component" value="Unassembled WGS sequence"/>
</dbReference>
<protein>
    <submittedName>
        <fullName evidence="10">Outer membrane protein</fullName>
    </submittedName>
</protein>
<evidence type="ECO:0000256" key="5">
    <source>
        <dbReference type="ARBA" id="ARBA00022692"/>
    </source>
</evidence>
<dbReference type="PANTHER" id="PTHR30026">
    <property type="entry name" value="OUTER MEMBRANE PROTEIN TOLC"/>
    <property type="match status" value="1"/>
</dbReference>
<organism evidence="10 11">
    <name type="scientific">Marinobacterium sediminicola</name>
    <dbReference type="NCBI Taxonomy" id="518898"/>
    <lineage>
        <taxon>Bacteria</taxon>
        <taxon>Pseudomonadati</taxon>
        <taxon>Pseudomonadota</taxon>
        <taxon>Gammaproteobacteria</taxon>
        <taxon>Oceanospirillales</taxon>
        <taxon>Oceanospirillaceae</taxon>
        <taxon>Marinobacterium</taxon>
    </lineage>
</organism>
<keyword evidence="4" id="KW-1134">Transmembrane beta strand</keyword>
<proteinExistence type="inferred from homology"/>
<evidence type="ECO:0000256" key="6">
    <source>
        <dbReference type="ARBA" id="ARBA00023136"/>
    </source>
</evidence>
<dbReference type="PANTHER" id="PTHR30026:SF20">
    <property type="entry name" value="OUTER MEMBRANE PROTEIN TOLC"/>
    <property type="match status" value="1"/>
</dbReference>
<evidence type="ECO:0000256" key="1">
    <source>
        <dbReference type="ARBA" id="ARBA00004442"/>
    </source>
</evidence>
<comment type="similarity">
    <text evidence="2">Belongs to the outer membrane factor (OMF) (TC 1.B.17) family.</text>
</comment>
<keyword evidence="7" id="KW-0998">Cell outer membrane</keyword>
<name>A0ABY1RVX5_9GAMM</name>
<evidence type="ECO:0000313" key="10">
    <source>
        <dbReference type="EMBL" id="SMR69112.1"/>
    </source>
</evidence>
<dbReference type="SUPFAM" id="SSF56954">
    <property type="entry name" value="Outer membrane efflux proteins (OEP)"/>
    <property type="match status" value="1"/>
</dbReference>
<dbReference type="EMBL" id="FXWV01000001">
    <property type="protein sequence ID" value="SMR69112.1"/>
    <property type="molecule type" value="Genomic_DNA"/>
</dbReference>
<dbReference type="InterPro" id="IPR003423">
    <property type="entry name" value="OMP_efflux"/>
</dbReference>
<accession>A0ABY1RVX5</accession>
<keyword evidence="8" id="KW-0175">Coiled coil</keyword>
<dbReference type="NCBIfam" id="TIGR01844">
    <property type="entry name" value="type_I_sec_TolC"/>
    <property type="match status" value="1"/>
</dbReference>
<comment type="caution">
    <text evidence="10">The sequence shown here is derived from an EMBL/GenBank/DDBJ whole genome shotgun (WGS) entry which is preliminary data.</text>
</comment>
<sequence length="438" mass="48045">MKQMKKRLLPLIIAGAFVSSAAQAGALADLYQLALDNDPQLKAAEATYLAGQEAVPQGRAALLPQVNAGGSYTQSDSGLLDQEASDRAWQVSLVQPVFDTTKWFTFQKSKLVGEQAKLQFDLAQQQLIQRTVNAYLGVLNAKSALETAQAQERALQRRLDQVNAQFDVGLIAITDVQEAQASFDNAVVQRIDAEGALANSFEALERLSGSPFSQVDPLREDYPVEALTPADPAVWLEKARNGNLALKLSELGVETSRRDTQIARSGHHPRVNLEAAYGYSESEFQPATGQWDDNSQVALTLSVPIFSGGATSSRVREAEQGLYAAQYNREDQYRAVTEQTRSLLRDLQTSVQSVKARLQSIKSRETALRATEEGFNVGTRNVVDVLQAEQALYQARLNYANARFNHVSTLFRFKLQLGTLSPDDLIALDEWLQAGPAS</sequence>
<dbReference type="InterPro" id="IPR051906">
    <property type="entry name" value="TolC-like"/>
</dbReference>
<evidence type="ECO:0000256" key="4">
    <source>
        <dbReference type="ARBA" id="ARBA00022452"/>
    </source>
</evidence>
<dbReference type="InterPro" id="IPR010130">
    <property type="entry name" value="T1SS_OMP_TolC"/>
</dbReference>
<dbReference type="Pfam" id="PF02321">
    <property type="entry name" value="OEP"/>
    <property type="match status" value="2"/>
</dbReference>
<reference evidence="10 11" key="1">
    <citation type="submission" date="2017-05" db="EMBL/GenBank/DDBJ databases">
        <authorList>
            <person name="Varghese N."/>
            <person name="Submissions S."/>
        </authorList>
    </citation>
    <scope>NUCLEOTIDE SEQUENCE [LARGE SCALE GENOMIC DNA]</scope>
    <source>
        <strain evidence="10 11">CGMCC 1.7287</strain>
    </source>
</reference>
<keyword evidence="11" id="KW-1185">Reference proteome</keyword>
<keyword evidence="3" id="KW-0813">Transport</keyword>
<keyword evidence="6" id="KW-0472">Membrane</keyword>
<evidence type="ECO:0000256" key="9">
    <source>
        <dbReference type="SAM" id="SignalP"/>
    </source>
</evidence>
<evidence type="ECO:0000256" key="2">
    <source>
        <dbReference type="ARBA" id="ARBA00007613"/>
    </source>
</evidence>
<evidence type="ECO:0000256" key="8">
    <source>
        <dbReference type="SAM" id="Coils"/>
    </source>
</evidence>
<gene>
    <name evidence="10" type="ORF">SAMN04487964_101137</name>
</gene>
<evidence type="ECO:0000313" key="11">
    <source>
        <dbReference type="Proteomes" id="UP001159257"/>
    </source>
</evidence>
<dbReference type="Gene3D" id="1.20.1600.10">
    <property type="entry name" value="Outer membrane efflux proteins (OEP)"/>
    <property type="match status" value="1"/>
</dbReference>